<reference evidence="1" key="1">
    <citation type="journal article" date="2020" name="Stud. Mycol.">
        <title>101 Dothideomycetes genomes: a test case for predicting lifestyles and emergence of pathogens.</title>
        <authorList>
            <person name="Haridas S."/>
            <person name="Albert R."/>
            <person name="Binder M."/>
            <person name="Bloem J."/>
            <person name="Labutti K."/>
            <person name="Salamov A."/>
            <person name="Andreopoulos B."/>
            <person name="Baker S."/>
            <person name="Barry K."/>
            <person name="Bills G."/>
            <person name="Bluhm B."/>
            <person name="Cannon C."/>
            <person name="Castanera R."/>
            <person name="Culley D."/>
            <person name="Daum C."/>
            <person name="Ezra D."/>
            <person name="Gonzalez J."/>
            <person name="Henrissat B."/>
            <person name="Kuo A."/>
            <person name="Liang C."/>
            <person name="Lipzen A."/>
            <person name="Lutzoni F."/>
            <person name="Magnuson J."/>
            <person name="Mondo S."/>
            <person name="Nolan M."/>
            <person name="Ohm R."/>
            <person name="Pangilinan J."/>
            <person name="Park H.-J."/>
            <person name="Ramirez L."/>
            <person name="Alfaro M."/>
            <person name="Sun H."/>
            <person name="Tritt A."/>
            <person name="Yoshinaga Y."/>
            <person name="Zwiers L.-H."/>
            <person name="Turgeon B."/>
            <person name="Goodwin S."/>
            <person name="Spatafora J."/>
            <person name="Crous P."/>
            <person name="Grigoriev I."/>
        </authorList>
    </citation>
    <scope>NUCLEOTIDE SEQUENCE</scope>
    <source>
        <strain evidence="1">ATCC 200398</strain>
    </source>
</reference>
<name>A0ACB6RAX3_9PLEO</name>
<dbReference type="Proteomes" id="UP000799755">
    <property type="component" value="Unassembled WGS sequence"/>
</dbReference>
<dbReference type="EMBL" id="MU003495">
    <property type="protein sequence ID" value="KAF2475913.1"/>
    <property type="molecule type" value="Genomic_DNA"/>
</dbReference>
<protein>
    <submittedName>
        <fullName evidence="1">Uncharacterized protein</fullName>
    </submittedName>
</protein>
<evidence type="ECO:0000313" key="2">
    <source>
        <dbReference type="Proteomes" id="UP000799755"/>
    </source>
</evidence>
<keyword evidence="2" id="KW-1185">Reference proteome</keyword>
<evidence type="ECO:0000313" key="1">
    <source>
        <dbReference type="EMBL" id="KAF2475913.1"/>
    </source>
</evidence>
<gene>
    <name evidence="1" type="ORF">BDR25DRAFT_300813</name>
</gene>
<organism evidence="1 2">
    <name type="scientific">Lindgomyces ingoldianus</name>
    <dbReference type="NCBI Taxonomy" id="673940"/>
    <lineage>
        <taxon>Eukaryota</taxon>
        <taxon>Fungi</taxon>
        <taxon>Dikarya</taxon>
        <taxon>Ascomycota</taxon>
        <taxon>Pezizomycotina</taxon>
        <taxon>Dothideomycetes</taxon>
        <taxon>Pleosporomycetidae</taxon>
        <taxon>Pleosporales</taxon>
        <taxon>Lindgomycetaceae</taxon>
        <taxon>Lindgomyces</taxon>
    </lineage>
</organism>
<proteinExistence type="predicted"/>
<sequence>MSQTPEAVIFPPFPLPRELRNLIYTHLFTSAPYLPGSFFGLPFNLHYGYRCCPEPTYWRHKVKQRWLLTSKSLMAEALEEYKRGAEWVYWGPGMDKLLGDGKRSYNLSGLSITIPGTNPSPFPISAVTKMPPNMSEGPAETVVRVRRFSLYIGNLARWETPYRREGVDGREVLEIIAKTLRRGSEKSPNRLIEVNTIRLQGHSYLLNGGPDVDGRPTCSGQTKHMFRNLKKVLDSAGVRVRQWEFEILDGRTHISEVVFEVEFKGRTLASGDGEEEDFNLNLVVDERKWKEPTEHIKRVHTTYCEEQKRARKEGEKRRKEADAMREKKRAEERALVEAGRQRN</sequence>
<accession>A0ACB6RAX3</accession>
<comment type="caution">
    <text evidence="1">The sequence shown here is derived from an EMBL/GenBank/DDBJ whole genome shotgun (WGS) entry which is preliminary data.</text>
</comment>